<evidence type="ECO:0000313" key="2">
    <source>
        <dbReference type="Proteomes" id="UP000242470"/>
    </source>
</evidence>
<organism evidence="1 2">
    <name type="scientific">Staphylococcus auricularis</name>
    <dbReference type="NCBI Taxonomy" id="29379"/>
    <lineage>
        <taxon>Bacteria</taxon>
        <taxon>Bacillati</taxon>
        <taxon>Bacillota</taxon>
        <taxon>Bacilli</taxon>
        <taxon>Bacillales</taxon>
        <taxon>Staphylococcaceae</taxon>
        <taxon>Staphylococcus</taxon>
    </lineage>
</organism>
<dbReference type="Proteomes" id="UP000242470">
    <property type="component" value="Unassembled WGS sequence"/>
</dbReference>
<gene>
    <name evidence="1" type="ORF">CD158_03115</name>
</gene>
<protein>
    <submittedName>
        <fullName evidence="1">Uncharacterized protein</fullName>
    </submittedName>
</protein>
<feature type="non-terminal residue" evidence="1">
    <location>
        <position position="1"/>
    </location>
</feature>
<comment type="caution">
    <text evidence="1">The sequence shown here is derived from an EMBL/GenBank/DDBJ whole genome shotgun (WGS) entry which is preliminary data.</text>
</comment>
<reference evidence="1 2" key="1">
    <citation type="submission" date="2017-08" db="EMBL/GenBank/DDBJ databases">
        <title>Draft genome sequences of 64 type strains of genus Staph aureus.</title>
        <authorList>
            <person name="Cole K."/>
            <person name="Golubchik T."/>
            <person name="Russell J."/>
            <person name="Foster D."/>
            <person name="Llewelyn M."/>
            <person name="Wilson D."/>
            <person name="Crook D."/>
            <person name="Paul J."/>
        </authorList>
    </citation>
    <scope>NUCLEOTIDE SEQUENCE [LARGE SCALE GENOMIC DNA]</scope>
    <source>
        <strain evidence="1 2">NCTC 12101</strain>
    </source>
</reference>
<name>A0AAP8PQ78_9STAP</name>
<proteinExistence type="predicted"/>
<dbReference type="AlphaFoldDB" id="A0AAP8PQ78"/>
<dbReference type="EMBL" id="PPQW01000013">
    <property type="protein sequence ID" value="PNZ68519.1"/>
    <property type="molecule type" value="Genomic_DNA"/>
</dbReference>
<sequence>YIAKHDTKSLNKISANHKTSHFLKNTQKVSITLLSDNQGSDDKGYYNIKINNKPAHMVIKIDHPFLPETPELESIKLEDHNNS</sequence>
<evidence type="ECO:0000313" key="1">
    <source>
        <dbReference type="EMBL" id="PNZ68519.1"/>
    </source>
</evidence>
<dbReference type="RefSeq" id="WP_103170787.1">
    <property type="nucleotide sequence ID" value="NZ_PPQW01000013.1"/>
</dbReference>
<accession>A0AAP8PQ78</accession>